<evidence type="ECO:0000313" key="5">
    <source>
        <dbReference type="Proteomes" id="UP000064189"/>
    </source>
</evidence>
<dbReference type="Pfam" id="PF00899">
    <property type="entry name" value="ThiF"/>
    <property type="match status" value="1"/>
</dbReference>
<keyword evidence="2" id="KW-0472">Membrane</keyword>
<accession>A0A125QSE3</accession>
<evidence type="ECO:0000259" key="3">
    <source>
        <dbReference type="Pfam" id="PF00899"/>
    </source>
</evidence>
<dbReference type="SUPFAM" id="SSF69572">
    <property type="entry name" value="Activating enzymes of the ubiquitin-like proteins"/>
    <property type="match status" value="1"/>
</dbReference>
<proteinExistence type="inferred from homology"/>
<feature type="transmembrane region" description="Helical" evidence="2">
    <location>
        <begin position="140"/>
        <end position="160"/>
    </location>
</feature>
<dbReference type="PANTHER" id="PTHR10953:SF102">
    <property type="entry name" value="ADENYLYLTRANSFERASE AND SULFURTRANSFERASE MOCS3"/>
    <property type="match status" value="1"/>
</dbReference>
<dbReference type="EMBL" id="LNNH01000012">
    <property type="protein sequence ID" value="KWW21465.1"/>
    <property type="molecule type" value="Genomic_DNA"/>
</dbReference>
<dbReference type="GO" id="GO:0008641">
    <property type="term" value="F:ubiquitin-like modifier activating enzyme activity"/>
    <property type="evidence" value="ECO:0007669"/>
    <property type="project" value="InterPro"/>
</dbReference>
<dbReference type="Gene3D" id="3.40.50.720">
    <property type="entry name" value="NAD(P)-binding Rossmann-like Domain"/>
    <property type="match status" value="1"/>
</dbReference>
<keyword evidence="2" id="KW-0812">Transmembrane</keyword>
<sequence length="339" mass="37150">MKERYSRQTLFAPIGERGQLEIQKKHVLLLGAGALGAANAEALTRAGVGKITIVDRDYVELSNLQRQQMYTERDVEERLPKAEAAKRHLLEIDHGVEVNALIMDATAQNLEQQLGGVDLILDATDNFETRMIINDLSQKLHIPWIYGACVGSVGMALTILPGNTPCLHCLLKTIPIQGMTCDTGGIISPAVTMVAAHQMAEALKILSGNREAIRPALVIFDLWRSQYQSVKLTKAKKKDCLSCGEQRSYPFLTGDNATKTAVLCGRDTVQVRPPKPVKLQLEKLAKGLVGSGYAVKFNPFLLSCEKEGVRMVIFEDGRALIHGTKDMIQAKAAYQSILG</sequence>
<dbReference type="GO" id="GO:0005829">
    <property type="term" value="C:cytosol"/>
    <property type="evidence" value="ECO:0007669"/>
    <property type="project" value="TreeGrafter"/>
</dbReference>
<comment type="caution">
    <text evidence="4">The sequence shown here is derived from an EMBL/GenBank/DDBJ whole genome shotgun (WGS) entry which is preliminary data.</text>
</comment>
<dbReference type="InterPro" id="IPR000594">
    <property type="entry name" value="ThiF_NAD_FAD-bd"/>
</dbReference>
<evidence type="ECO:0000313" key="4">
    <source>
        <dbReference type="EMBL" id="KWW21465.1"/>
    </source>
</evidence>
<dbReference type="GO" id="GO:0016779">
    <property type="term" value="F:nucleotidyltransferase activity"/>
    <property type="evidence" value="ECO:0007669"/>
    <property type="project" value="TreeGrafter"/>
</dbReference>
<dbReference type="PANTHER" id="PTHR10953">
    <property type="entry name" value="UBIQUITIN-ACTIVATING ENZYME E1"/>
    <property type="match status" value="1"/>
</dbReference>
<keyword evidence="5" id="KW-1185">Reference proteome</keyword>
<dbReference type="GO" id="GO:0004792">
    <property type="term" value="F:thiosulfate-cyanide sulfurtransferase activity"/>
    <property type="evidence" value="ECO:0007669"/>
    <property type="project" value="TreeGrafter"/>
</dbReference>
<dbReference type="CDD" id="cd00757">
    <property type="entry name" value="ThiF_MoeB_HesA_family"/>
    <property type="match status" value="1"/>
</dbReference>
<dbReference type="AlphaFoldDB" id="A0A125QSE3"/>
<dbReference type="Proteomes" id="UP000064189">
    <property type="component" value="Unassembled WGS sequence"/>
</dbReference>
<comment type="similarity">
    <text evidence="1">Belongs to the HesA/MoeB/ThiF family.</text>
</comment>
<name>A0A125QSE3_9BACI</name>
<gene>
    <name evidence="4" type="ORF">AS888_15220</name>
</gene>
<dbReference type="RefSeq" id="WP_061141812.1">
    <property type="nucleotide sequence ID" value="NZ_LNNH01000012.1"/>
</dbReference>
<dbReference type="InterPro" id="IPR045886">
    <property type="entry name" value="ThiF/MoeB/HesA"/>
</dbReference>
<evidence type="ECO:0000256" key="1">
    <source>
        <dbReference type="ARBA" id="ARBA00009919"/>
    </source>
</evidence>
<dbReference type="GO" id="GO:0008146">
    <property type="term" value="F:sulfotransferase activity"/>
    <property type="evidence" value="ECO:0007669"/>
    <property type="project" value="TreeGrafter"/>
</dbReference>
<reference evidence="4 5" key="1">
    <citation type="submission" date="2015-11" db="EMBL/GenBank/DDBJ databases">
        <title>Genome Sequence of Bacillus simplex strain VanAntwerpen2.</title>
        <authorList>
            <person name="Couger M.B."/>
        </authorList>
    </citation>
    <scope>NUCLEOTIDE SEQUENCE [LARGE SCALE GENOMIC DNA]</scope>
    <source>
        <strain evidence="4 5">VanAntwerpen02</strain>
    </source>
</reference>
<protein>
    <submittedName>
        <fullName evidence="4">Thiamine biosynthesis protein MoeB</fullName>
    </submittedName>
</protein>
<organism evidence="4 5">
    <name type="scientific">Peribacillus simplex</name>
    <dbReference type="NCBI Taxonomy" id="1478"/>
    <lineage>
        <taxon>Bacteria</taxon>
        <taxon>Bacillati</taxon>
        <taxon>Bacillota</taxon>
        <taxon>Bacilli</taxon>
        <taxon>Bacillales</taxon>
        <taxon>Bacillaceae</taxon>
        <taxon>Peribacillus</taxon>
    </lineage>
</organism>
<feature type="domain" description="THIF-type NAD/FAD binding fold" evidence="3">
    <location>
        <begin position="5"/>
        <end position="241"/>
    </location>
</feature>
<evidence type="ECO:0000256" key="2">
    <source>
        <dbReference type="SAM" id="Phobius"/>
    </source>
</evidence>
<dbReference type="InterPro" id="IPR035985">
    <property type="entry name" value="Ubiquitin-activating_enz"/>
</dbReference>
<dbReference type="FunFam" id="3.40.50.720:FF:000080">
    <property type="entry name" value="Thiazole biosynthesis adenylyltransferase ThiF"/>
    <property type="match status" value="1"/>
</dbReference>
<keyword evidence="2" id="KW-1133">Transmembrane helix</keyword>